<dbReference type="InterPro" id="IPR050831">
    <property type="entry name" value="CEA_cell_adhesion"/>
</dbReference>
<evidence type="ECO:0000313" key="6">
    <source>
        <dbReference type="EMBL" id="KAK7797349.1"/>
    </source>
</evidence>
<dbReference type="SMART" id="SM00409">
    <property type="entry name" value="IG"/>
    <property type="match status" value="4"/>
</dbReference>
<dbReference type="PANTHER" id="PTHR44427:SF1">
    <property type="entry name" value="CARCINOEMBRYONIC ANTIGEN-RELATED CELL ADHESION MOLECULE 1"/>
    <property type="match status" value="1"/>
</dbReference>
<dbReference type="InterPro" id="IPR003598">
    <property type="entry name" value="Ig_sub2"/>
</dbReference>
<dbReference type="Pfam" id="PF07679">
    <property type="entry name" value="I-set"/>
    <property type="match status" value="1"/>
</dbReference>
<proteinExistence type="inferred from homology"/>
<evidence type="ECO:0000256" key="2">
    <source>
        <dbReference type="ARBA" id="ARBA00023180"/>
    </source>
</evidence>
<feature type="non-terminal residue" evidence="6">
    <location>
        <position position="1"/>
    </location>
</feature>
<dbReference type="InterPro" id="IPR013098">
    <property type="entry name" value="Ig_I-set"/>
</dbReference>
<dbReference type="FunFam" id="2.60.40.10:FF:000244">
    <property type="entry name" value="carcinoembryonic antigen-related cell adhesion molecule 16"/>
    <property type="match status" value="1"/>
</dbReference>
<dbReference type="InterPro" id="IPR036179">
    <property type="entry name" value="Ig-like_dom_sf"/>
</dbReference>
<dbReference type="EMBL" id="JBBHLL010000851">
    <property type="protein sequence ID" value="KAK7797349.1"/>
    <property type="molecule type" value="Genomic_DNA"/>
</dbReference>
<name>A0AAW0H3I1_MYOGA</name>
<dbReference type="GO" id="GO:1990782">
    <property type="term" value="F:protein tyrosine kinase binding"/>
    <property type="evidence" value="ECO:0007669"/>
    <property type="project" value="TreeGrafter"/>
</dbReference>
<keyword evidence="7" id="KW-1185">Reference proteome</keyword>
<dbReference type="GO" id="GO:0007165">
    <property type="term" value="P:signal transduction"/>
    <property type="evidence" value="ECO:0007669"/>
    <property type="project" value="TreeGrafter"/>
</dbReference>
<dbReference type="PROSITE" id="PS50835">
    <property type="entry name" value="IG_LIKE"/>
    <property type="match status" value="1"/>
</dbReference>
<dbReference type="FunFam" id="2.60.40.10:FF:000340">
    <property type="entry name" value="Carcinoembryonic antigen-related cell adhesion molecule 1"/>
    <property type="match status" value="1"/>
</dbReference>
<dbReference type="Gene3D" id="2.60.40.10">
    <property type="entry name" value="Immunoglobulins"/>
    <property type="match status" value="4"/>
</dbReference>
<dbReference type="CDD" id="cd05774">
    <property type="entry name" value="IgV_CEACAM_D1"/>
    <property type="match status" value="1"/>
</dbReference>
<dbReference type="GO" id="GO:0002682">
    <property type="term" value="P:regulation of immune system process"/>
    <property type="evidence" value="ECO:0007669"/>
    <property type="project" value="TreeGrafter"/>
</dbReference>
<keyword evidence="3" id="KW-0393">Immunoglobulin domain</keyword>
<protein>
    <recommendedName>
        <fullName evidence="5">Ig-like domain-containing protein</fullName>
    </recommendedName>
</protein>
<dbReference type="SMART" id="SM00408">
    <property type="entry name" value="IGc2"/>
    <property type="match status" value="1"/>
</dbReference>
<keyword evidence="1" id="KW-0732">Signal</keyword>
<dbReference type="GO" id="GO:0009986">
    <property type="term" value="C:cell surface"/>
    <property type="evidence" value="ECO:0007669"/>
    <property type="project" value="TreeGrafter"/>
</dbReference>
<dbReference type="SUPFAM" id="SSF48726">
    <property type="entry name" value="Immunoglobulin"/>
    <property type="match status" value="4"/>
</dbReference>
<sequence length="453" mass="51238">SLLTSWHLSTAVHITTDSVTTRVVEGENVLFLVHDLPVKTKSLVWFKALRNMTEEIAAYALPYNLSRPGPLYSGRETIYHNGSLMIENVTLKDTGFYILRTYNRRKKIISTTTMYLQVNAFLWNCGRLATSGQPTIESVPSIVVEGESVLLIVHNPPENIKVFAWFKGMVVFKSQEVARYTIEKKSTVWGPAHSGRETLYKDGSLLLQGVTQKDAGFYTLAILRTDMRSEEAHVQLQVNPSPSLCCNPPTPFPVMIQPLPQYAVEGNDVLLNVHNLPEDLQAFAWYKSMYRGHALKIVEYSTIMYSLSWEPEYNPRGIVYEDGSLRLMNVTEEDAGMYALVILNKDFKIEEAYVKFHVNKYVTQPYVQISDTTVAGQRSVIFTCISPDTNISIRWIFNKKSLQLKERMTLSPTKCGLKIDPVKGEDAGEYQCEVSNRVSSKISLPVSLAVRNE</sequence>
<evidence type="ECO:0000256" key="3">
    <source>
        <dbReference type="ARBA" id="ARBA00023319"/>
    </source>
</evidence>
<dbReference type="Proteomes" id="UP001488838">
    <property type="component" value="Unassembled WGS sequence"/>
</dbReference>
<evidence type="ECO:0000259" key="5">
    <source>
        <dbReference type="PROSITE" id="PS50835"/>
    </source>
</evidence>
<comment type="caution">
    <text evidence="6">The sequence shown here is derived from an EMBL/GenBank/DDBJ whole genome shotgun (WGS) entry which is preliminary data.</text>
</comment>
<dbReference type="AlphaFoldDB" id="A0AAW0H3I1"/>
<evidence type="ECO:0000256" key="1">
    <source>
        <dbReference type="ARBA" id="ARBA00022729"/>
    </source>
</evidence>
<accession>A0AAW0H3I1</accession>
<keyword evidence="2" id="KW-0325">Glycoprotein</keyword>
<gene>
    <name evidence="6" type="ORF">U0070_017123</name>
</gene>
<organism evidence="6 7">
    <name type="scientific">Myodes glareolus</name>
    <name type="common">Bank vole</name>
    <name type="synonym">Clethrionomys glareolus</name>
    <dbReference type="NCBI Taxonomy" id="447135"/>
    <lineage>
        <taxon>Eukaryota</taxon>
        <taxon>Metazoa</taxon>
        <taxon>Chordata</taxon>
        <taxon>Craniata</taxon>
        <taxon>Vertebrata</taxon>
        <taxon>Euteleostomi</taxon>
        <taxon>Mammalia</taxon>
        <taxon>Eutheria</taxon>
        <taxon>Euarchontoglires</taxon>
        <taxon>Glires</taxon>
        <taxon>Rodentia</taxon>
        <taxon>Myomorpha</taxon>
        <taxon>Muroidea</taxon>
        <taxon>Cricetidae</taxon>
        <taxon>Arvicolinae</taxon>
        <taxon>Myodes</taxon>
    </lineage>
</organism>
<reference evidence="6 7" key="1">
    <citation type="journal article" date="2023" name="bioRxiv">
        <title>Conserved and derived expression patterns and positive selection on dental genes reveal complex evolutionary context of ever-growing rodent molars.</title>
        <authorList>
            <person name="Calamari Z.T."/>
            <person name="Song A."/>
            <person name="Cohen E."/>
            <person name="Akter M."/>
            <person name="Roy R.D."/>
            <person name="Hallikas O."/>
            <person name="Christensen M.M."/>
            <person name="Li P."/>
            <person name="Marangoni P."/>
            <person name="Jernvall J."/>
            <person name="Klein O.D."/>
        </authorList>
    </citation>
    <scope>NUCLEOTIDE SEQUENCE [LARGE SCALE GENOMIC DNA]</scope>
    <source>
        <strain evidence="6">V071</strain>
    </source>
</reference>
<dbReference type="Pfam" id="PF07686">
    <property type="entry name" value="V-set"/>
    <property type="match status" value="3"/>
</dbReference>
<dbReference type="InterPro" id="IPR013783">
    <property type="entry name" value="Ig-like_fold"/>
</dbReference>
<dbReference type="GO" id="GO:0005886">
    <property type="term" value="C:plasma membrane"/>
    <property type="evidence" value="ECO:0007669"/>
    <property type="project" value="TreeGrafter"/>
</dbReference>
<evidence type="ECO:0000313" key="7">
    <source>
        <dbReference type="Proteomes" id="UP001488838"/>
    </source>
</evidence>
<comment type="similarity">
    <text evidence="4">Belongs to the immunoglobulin superfamily. CEA family.</text>
</comment>
<dbReference type="InterPro" id="IPR013106">
    <property type="entry name" value="Ig_V-set"/>
</dbReference>
<dbReference type="InterPro" id="IPR007110">
    <property type="entry name" value="Ig-like_dom"/>
</dbReference>
<dbReference type="InterPro" id="IPR003599">
    <property type="entry name" value="Ig_sub"/>
</dbReference>
<feature type="domain" description="Ig-like" evidence="5">
    <location>
        <begin position="365"/>
        <end position="443"/>
    </location>
</feature>
<evidence type="ECO:0000256" key="4">
    <source>
        <dbReference type="ARBA" id="ARBA00038222"/>
    </source>
</evidence>
<dbReference type="PANTHER" id="PTHR44427">
    <property type="entry name" value="CARCINOEMBRYONIC ANTIGEN-RELATED CELL ADHESION MOLECULE 19"/>
    <property type="match status" value="1"/>
</dbReference>